<proteinExistence type="predicted"/>
<dbReference type="PROSITE" id="PS50878">
    <property type="entry name" value="RT_POL"/>
    <property type="match status" value="1"/>
</dbReference>
<sequence length="357" mass="41344">MWKNDKLARQFSKEDQEFIHQETIRLLAEAIIEPSTSPWRAQVVISKDPLQRHKKRLCIDYSQTANAYPLPRIDDMVNNLASHKVFSTFDLNRGYYMAAWGYEFYLRVLKYLSAYHQVPIKDADRKYTGFEANGRLYQFCRIPFGVTNGVAVFQRAMDKFVEEESLKETFPYLDNITVAEHDLREHDDNVKKFREAVQRRQLTLNESKTVESKTSLNLLGYCIGNGLIAPDQERLRPLKEFPPPENSQSLKRIVGMLAYYAKWVPNFFEKIRPLSQTTTFPLDENALSAFTTLKKELERASLHSVDESLPFIVETDASETALSATLNQAGRPVPLIPGHSKEVNYTILLWRKKTWLL</sequence>
<accession>A0A2B4RTN0</accession>
<comment type="caution">
    <text evidence="2">The sequence shown here is derived from an EMBL/GenBank/DDBJ whole genome shotgun (WGS) entry which is preliminary data.</text>
</comment>
<dbReference type="InterPro" id="IPR043502">
    <property type="entry name" value="DNA/RNA_pol_sf"/>
</dbReference>
<dbReference type="Pfam" id="PF00078">
    <property type="entry name" value="RVT_1"/>
    <property type="match status" value="1"/>
</dbReference>
<dbReference type="SUPFAM" id="SSF56672">
    <property type="entry name" value="DNA/RNA polymerases"/>
    <property type="match status" value="1"/>
</dbReference>
<dbReference type="AlphaFoldDB" id="A0A2B4RTN0"/>
<evidence type="ECO:0000313" key="2">
    <source>
        <dbReference type="EMBL" id="PFX19707.1"/>
    </source>
</evidence>
<dbReference type="STRING" id="50429.A0A2B4RTN0"/>
<keyword evidence="3" id="KW-1185">Reference proteome</keyword>
<name>A0A2B4RTN0_STYPI</name>
<dbReference type="InterPro" id="IPR043128">
    <property type="entry name" value="Rev_trsase/Diguanyl_cyclase"/>
</dbReference>
<dbReference type="PANTHER" id="PTHR33064">
    <property type="entry name" value="POL PROTEIN"/>
    <property type="match status" value="1"/>
</dbReference>
<evidence type="ECO:0000259" key="1">
    <source>
        <dbReference type="PROSITE" id="PS50878"/>
    </source>
</evidence>
<dbReference type="InterPro" id="IPR000477">
    <property type="entry name" value="RT_dom"/>
</dbReference>
<organism evidence="2 3">
    <name type="scientific">Stylophora pistillata</name>
    <name type="common">Smooth cauliflower coral</name>
    <dbReference type="NCBI Taxonomy" id="50429"/>
    <lineage>
        <taxon>Eukaryota</taxon>
        <taxon>Metazoa</taxon>
        <taxon>Cnidaria</taxon>
        <taxon>Anthozoa</taxon>
        <taxon>Hexacorallia</taxon>
        <taxon>Scleractinia</taxon>
        <taxon>Astrocoeniina</taxon>
        <taxon>Pocilloporidae</taxon>
        <taxon>Stylophora</taxon>
    </lineage>
</organism>
<reference evidence="3" key="1">
    <citation type="journal article" date="2017" name="bioRxiv">
        <title>Comparative analysis of the genomes of Stylophora pistillata and Acropora digitifera provides evidence for extensive differences between species of corals.</title>
        <authorList>
            <person name="Voolstra C.R."/>
            <person name="Li Y."/>
            <person name="Liew Y.J."/>
            <person name="Baumgarten S."/>
            <person name="Zoccola D."/>
            <person name="Flot J.-F."/>
            <person name="Tambutte S."/>
            <person name="Allemand D."/>
            <person name="Aranda M."/>
        </authorList>
    </citation>
    <scope>NUCLEOTIDE SEQUENCE [LARGE SCALE GENOMIC DNA]</scope>
</reference>
<protein>
    <submittedName>
        <fullName evidence="2">Retrovirus-related Pol polyprotein from transposon gypsy</fullName>
    </submittedName>
</protein>
<feature type="domain" description="Reverse transcriptase" evidence="1">
    <location>
        <begin position="1"/>
        <end position="223"/>
    </location>
</feature>
<dbReference type="Gene3D" id="3.30.70.270">
    <property type="match status" value="3"/>
</dbReference>
<dbReference type="Proteomes" id="UP000225706">
    <property type="component" value="Unassembled WGS sequence"/>
</dbReference>
<evidence type="ECO:0000313" key="3">
    <source>
        <dbReference type="Proteomes" id="UP000225706"/>
    </source>
</evidence>
<dbReference type="PANTHER" id="PTHR33064:SF37">
    <property type="entry name" value="RIBONUCLEASE H"/>
    <property type="match status" value="1"/>
</dbReference>
<gene>
    <name evidence="2" type="primary">pol</name>
    <name evidence="2" type="ORF">AWC38_SpisGene15852</name>
</gene>
<dbReference type="CDD" id="cd01647">
    <property type="entry name" value="RT_LTR"/>
    <property type="match status" value="1"/>
</dbReference>
<dbReference type="OrthoDB" id="6162777at2759"/>
<dbReference type="EMBL" id="LSMT01000347">
    <property type="protein sequence ID" value="PFX19707.1"/>
    <property type="molecule type" value="Genomic_DNA"/>
</dbReference>
<dbReference type="Gene3D" id="3.10.10.10">
    <property type="entry name" value="HIV Type 1 Reverse Transcriptase, subunit A, domain 1"/>
    <property type="match status" value="2"/>
</dbReference>
<dbReference type="InterPro" id="IPR051320">
    <property type="entry name" value="Viral_Replic_Matur_Polypro"/>
</dbReference>